<keyword evidence="2" id="KW-1185">Reference proteome</keyword>
<sequence>MLTAQQITEAKKHVRYQRQVNVHEHDDCIRIAYEWLDAQTKTKGPLKRTHPIKHIIEKWGGRYISSSDVEVAAEIHPRIKGKYPHFNISSHLTLPHDDRLAEFPKARGQGFELTSDHVSQTYSRIEASRNCRKTAMLAGTRFKMSGLGALQYPDLAHKAGTVVQVRLRSTGITVLFDDARTPTVLHQIYISSLSD</sequence>
<proteinExistence type="predicted"/>
<dbReference type="EMBL" id="BSOW01000042">
    <property type="protein sequence ID" value="GLR91089.1"/>
    <property type="molecule type" value="Genomic_DNA"/>
</dbReference>
<organism evidence="1 2">
    <name type="scientific">Bradyrhizobium iriomotense</name>
    <dbReference type="NCBI Taxonomy" id="441950"/>
    <lineage>
        <taxon>Bacteria</taxon>
        <taxon>Pseudomonadati</taxon>
        <taxon>Pseudomonadota</taxon>
        <taxon>Alphaproteobacteria</taxon>
        <taxon>Hyphomicrobiales</taxon>
        <taxon>Nitrobacteraceae</taxon>
        <taxon>Bradyrhizobium</taxon>
    </lineage>
</organism>
<gene>
    <name evidence="1" type="ORF">GCM10007857_78050</name>
</gene>
<comment type="caution">
    <text evidence="1">The sequence shown here is derived from an EMBL/GenBank/DDBJ whole genome shotgun (WGS) entry which is preliminary data.</text>
</comment>
<dbReference type="RefSeq" id="WP_284274244.1">
    <property type="nucleotide sequence ID" value="NZ_BSOW01000042.1"/>
</dbReference>
<evidence type="ECO:0008006" key="3">
    <source>
        <dbReference type="Google" id="ProtNLM"/>
    </source>
</evidence>
<evidence type="ECO:0000313" key="2">
    <source>
        <dbReference type="Proteomes" id="UP001156905"/>
    </source>
</evidence>
<evidence type="ECO:0000313" key="1">
    <source>
        <dbReference type="EMBL" id="GLR91089.1"/>
    </source>
</evidence>
<dbReference type="Proteomes" id="UP001156905">
    <property type="component" value="Unassembled WGS sequence"/>
</dbReference>
<name>A0ABQ6B9P8_9BRAD</name>
<accession>A0ABQ6B9P8</accession>
<reference evidence="2" key="1">
    <citation type="journal article" date="2019" name="Int. J. Syst. Evol. Microbiol.">
        <title>The Global Catalogue of Microorganisms (GCM) 10K type strain sequencing project: providing services to taxonomists for standard genome sequencing and annotation.</title>
        <authorList>
            <consortium name="The Broad Institute Genomics Platform"/>
            <consortium name="The Broad Institute Genome Sequencing Center for Infectious Disease"/>
            <person name="Wu L."/>
            <person name="Ma J."/>
        </authorList>
    </citation>
    <scope>NUCLEOTIDE SEQUENCE [LARGE SCALE GENOMIC DNA]</scope>
    <source>
        <strain evidence="2">NBRC 102520</strain>
    </source>
</reference>
<protein>
    <recommendedName>
        <fullName evidence="3">Transposase</fullName>
    </recommendedName>
</protein>